<comment type="caution">
    <text evidence="2">The sequence shown here is derived from an EMBL/GenBank/DDBJ whole genome shotgun (WGS) entry which is preliminary data.</text>
</comment>
<accession>A0A2H0YXA1</accession>
<feature type="transmembrane region" description="Helical" evidence="1">
    <location>
        <begin position="65"/>
        <end position="86"/>
    </location>
</feature>
<dbReference type="Proteomes" id="UP000231542">
    <property type="component" value="Unassembled WGS sequence"/>
</dbReference>
<proteinExistence type="predicted"/>
<evidence type="ECO:0000313" key="2">
    <source>
        <dbReference type="EMBL" id="PIS42362.1"/>
    </source>
</evidence>
<evidence type="ECO:0000313" key="3">
    <source>
        <dbReference type="Proteomes" id="UP000231542"/>
    </source>
</evidence>
<feature type="transmembrane region" description="Helical" evidence="1">
    <location>
        <begin position="98"/>
        <end position="120"/>
    </location>
</feature>
<reference evidence="2 3" key="1">
    <citation type="submission" date="2017-09" db="EMBL/GenBank/DDBJ databases">
        <title>Depth-based differentiation of microbial function through sediment-hosted aquifers and enrichment of novel symbionts in the deep terrestrial subsurface.</title>
        <authorList>
            <person name="Probst A.J."/>
            <person name="Ladd B."/>
            <person name="Jarett J.K."/>
            <person name="Geller-Mcgrath D.E."/>
            <person name="Sieber C.M."/>
            <person name="Emerson J.B."/>
            <person name="Anantharaman K."/>
            <person name="Thomas B.C."/>
            <person name="Malmstrom R."/>
            <person name="Stieglmeier M."/>
            <person name="Klingl A."/>
            <person name="Woyke T."/>
            <person name="Ryan C.M."/>
            <person name="Banfield J.F."/>
        </authorList>
    </citation>
    <scope>NUCLEOTIDE SEQUENCE [LARGE SCALE GENOMIC DNA]</scope>
    <source>
        <strain evidence="2">CG08_land_8_20_14_0_20_40_16</strain>
    </source>
</reference>
<protein>
    <submittedName>
        <fullName evidence="2">Uncharacterized protein</fullName>
    </submittedName>
</protein>
<name>A0A2H0YXA1_9BACT</name>
<evidence type="ECO:0000256" key="1">
    <source>
        <dbReference type="SAM" id="Phobius"/>
    </source>
</evidence>
<keyword evidence="1" id="KW-0472">Membrane</keyword>
<organism evidence="2 3">
    <name type="scientific">Candidatus Kerfeldbacteria bacterium CG08_land_8_20_14_0_20_40_16</name>
    <dbReference type="NCBI Taxonomy" id="2014244"/>
    <lineage>
        <taxon>Bacteria</taxon>
        <taxon>Candidatus Kerfeldiibacteriota</taxon>
    </lineage>
</organism>
<dbReference type="AlphaFoldDB" id="A0A2H0YXA1"/>
<feature type="transmembrane region" description="Helical" evidence="1">
    <location>
        <begin position="132"/>
        <end position="149"/>
    </location>
</feature>
<keyword evidence="1" id="KW-0812">Transmembrane</keyword>
<dbReference type="EMBL" id="PEXU01000047">
    <property type="protein sequence ID" value="PIS42362.1"/>
    <property type="molecule type" value="Genomic_DNA"/>
</dbReference>
<keyword evidence="1" id="KW-1133">Transmembrane helix</keyword>
<gene>
    <name evidence="2" type="ORF">COT24_04025</name>
</gene>
<sequence length="323" mass="36464">MFVVMIVVLMVSAAIVMTFLLIGKAATPSQRRTAAETSPTDVTQNPNWLSRRWKRIRGNKPFKEWMRTWGTFGCWVSFWAAEIILVEVNNPGFWKKLLFGWDFMTVGFWVMHVIFIWTLGTWGSGKSKGARKFSVLLCNVVWIGLFVFFQSQILNIPYSDWLFRNVLKNSNQSATTQTYTTPANYENYIASPAPGMIIAGVVPEGKAPDGSWKLQYVCDLKPGENLITITEVNGRIRANGRYTRFESEKLYADVVRGPRDWESIEISDEESPLRLAVGNRLVLIAGPGEVRMTVTKLTPLYAYIEAEQGGSGIVQLKLTVRSS</sequence>
<feature type="transmembrane region" description="Helical" evidence="1">
    <location>
        <begin position="6"/>
        <end position="23"/>
    </location>
</feature>